<evidence type="ECO:0000256" key="1">
    <source>
        <dbReference type="SAM" id="MobiDB-lite"/>
    </source>
</evidence>
<feature type="compositionally biased region" description="Polar residues" evidence="1">
    <location>
        <begin position="207"/>
        <end position="217"/>
    </location>
</feature>
<evidence type="ECO:0000313" key="2">
    <source>
        <dbReference type="EMBL" id="TGO34292.1"/>
    </source>
</evidence>
<reference evidence="2 3" key="1">
    <citation type="submission" date="2017-12" db="EMBL/GenBank/DDBJ databases">
        <title>Comparative genomics of Botrytis spp.</title>
        <authorList>
            <person name="Valero-Jimenez C.A."/>
            <person name="Tapia P."/>
            <person name="Veloso J."/>
            <person name="Silva-Moreno E."/>
            <person name="Staats M."/>
            <person name="Valdes J.H."/>
            <person name="Van Kan J.A.L."/>
        </authorList>
    </citation>
    <scope>NUCLEOTIDE SEQUENCE [LARGE SCALE GENOMIC DNA]</scope>
    <source>
        <strain evidence="2 3">Bh0001</strain>
    </source>
</reference>
<proteinExistence type="predicted"/>
<accession>A0A4Z1GFT6</accession>
<name>A0A4Z1GFT6_9HELO</name>
<dbReference type="EMBL" id="PQXK01000204">
    <property type="protein sequence ID" value="TGO34292.1"/>
    <property type="molecule type" value="Genomic_DNA"/>
</dbReference>
<feature type="region of interest" description="Disordered" evidence="1">
    <location>
        <begin position="91"/>
        <end position="121"/>
    </location>
</feature>
<feature type="compositionally biased region" description="Low complexity" evidence="1">
    <location>
        <begin position="109"/>
        <end position="119"/>
    </location>
</feature>
<dbReference type="Proteomes" id="UP000297814">
    <property type="component" value="Unassembled WGS sequence"/>
</dbReference>
<organism evidence="2 3">
    <name type="scientific">Botrytis hyacinthi</name>
    <dbReference type="NCBI Taxonomy" id="278943"/>
    <lineage>
        <taxon>Eukaryota</taxon>
        <taxon>Fungi</taxon>
        <taxon>Dikarya</taxon>
        <taxon>Ascomycota</taxon>
        <taxon>Pezizomycotina</taxon>
        <taxon>Leotiomycetes</taxon>
        <taxon>Helotiales</taxon>
        <taxon>Sclerotiniaceae</taxon>
        <taxon>Botrytis</taxon>
    </lineage>
</organism>
<evidence type="ECO:0000313" key="3">
    <source>
        <dbReference type="Proteomes" id="UP000297814"/>
    </source>
</evidence>
<keyword evidence="3" id="KW-1185">Reference proteome</keyword>
<feature type="region of interest" description="Disordered" evidence="1">
    <location>
        <begin position="207"/>
        <end position="252"/>
    </location>
</feature>
<feature type="compositionally biased region" description="Basic and acidic residues" evidence="1">
    <location>
        <begin position="98"/>
        <end position="107"/>
    </location>
</feature>
<sequence length="252" mass="28254">MSQKKTQELPPTKTPLPPFGEPGHQGKSALLRENFLCNLADAIVPAGLFGDHKRHRRDSAYRAGDFKKADVEAKDEEDDWVNLIDRTVKSGPLQITPRDAKSEEHRRSPSMSKSLPMSPGFSQAKLSARSIQDAFVAWAITGDTDLTPAVVGQPDNSKFVLRRYDIRDPTKIEKKRIDLHIDEFDWNNKEHVDRLNKARRHWEINTLESNPQTSGKSRVTIDGRSSPVDTSVGSWSPGDEENGGDLIDFSNN</sequence>
<gene>
    <name evidence="2" type="ORF">BHYA_0204g00200</name>
</gene>
<feature type="region of interest" description="Disordered" evidence="1">
    <location>
        <begin position="1"/>
        <end position="26"/>
    </location>
</feature>
<protein>
    <submittedName>
        <fullName evidence="2">Uncharacterized protein</fullName>
    </submittedName>
</protein>
<dbReference type="AlphaFoldDB" id="A0A4Z1GFT6"/>
<comment type="caution">
    <text evidence="2">The sequence shown here is derived from an EMBL/GenBank/DDBJ whole genome shotgun (WGS) entry which is preliminary data.</text>
</comment>